<dbReference type="Pfam" id="PF00001">
    <property type="entry name" value="7tm_1"/>
    <property type="match status" value="1"/>
</dbReference>
<feature type="transmembrane region" description="Helical" evidence="5">
    <location>
        <begin position="265"/>
        <end position="285"/>
    </location>
</feature>
<dbReference type="InterPro" id="IPR052954">
    <property type="entry name" value="GPCR-Ligand_Int"/>
</dbReference>
<reference evidence="7" key="1">
    <citation type="submission" date="2021-02" db="EMBL/GenBank/DDBJ databases">
        <authorList>
            <person name="Nowell W R."/>
        </authorList>
    </citation>
    <scope>NUCLEOTIDE SEQUENCE</scope>
    <source>
        <strain evidence="7">Ploen Becks lab</strain>
    </source>
</reference>
<dbReference type="OrthoDB" id="9990906at2759"/>
<dbReference type="PROSITE" id="PS50262">
    <property type="entry name" value="G_PROTEIN_RECEP_F1_2"/>
    <property type="match status" value="1"/>
</dbReference>
<dbReference type="Gene3D" id="1.20.1070.10">
    <property type="entry name" value="Rhodopsin 7-helix transmembrane proteins"/>
    <property type="match status" value="1"/>
</dbReference>
<dbReference type="SUPFAM" id="SSF81321">
    <property type="entry name" value="Family A G protein-coupled receptor-like"/>
    <property type="match status" value="1"/>
</dbReference>
<comment type="caution">
    <text evidence="7">The sequence shown here is derived from an EMBL/GenBank/DDBJ whole genome shotgun (WGS) entry which is preliminary data.</text>
</comment>
<dbReference type="AlphaFoldDB" id="A0A813YDX7"/>
<protein>
    <recommendedName>
        <fullName evidence="6">G-protein coupled receptors family 1 profile domain-containing protein</fullName>
    </recommendedName>
</protein>
<dbReference type="InterPro" id="IPR017452">
    <property type="entry name" value="GPCR_Rhodpsn_7TM"/>
</dbReference>
<keyword evidence="3 5" id="KW-1133">Transmembrane helix</keyword>
<feature type="transmembrane region" description="Helical" evidence="5">
    <location>
        <begin position="147"/>
        <end position="172"/>
    </location>
</feature>
<evidence type="ECO:0000313" key="8">
    <source>
        <dbReference type="Proteomes" id="UP000663879"/>
    </source>
</evidence>
<feature type="transmembrane region" description="Helical" evidence="5">
    <location>
        <begin position="404"/>
        <end position="429"/>
    </location>
</feature>
<dbReference type="EMBL" id="CAJNOC010001672">
    <property type="protein sequence ID" value="CAF0882899.1"/>
    <property type="molecule type" value="Genomic_DNA"/>
</dbReference>
<evidence type="ECO:0000259" key="6">
    <source>
        <dbReference type="PROSITE" id="PS50262"/>
    </source>
</evidence>
<dbReference type="GO" id="GO:0004930">
    <property type="term" value="F:G protein-coupled receptor activity"/>
    <property type="evidence" value="ECO:0007669"/>
    <property type="project" value="InterPro"/>
</dbReference>
<feature type="domain" description="G-protein coupled receptors family 1 profile" evidence="6">
    <location>
        <begin position="68"/>
        <end position="427"/>
    </location>
</feature>
<dbReference type="Proteomes" id="UP000663879">
    <property type="component" value="Unassembled WGS sequence"/>
</dbReference>
<sequence length="483" mass="56481">MNRNISLERLINELKSEHSTLLSNILSAYLPPVIILIGTVANLFSLKIFLQLTQFKFSLNLTRSFKFLNIFYLYVNLSPTSKLNTSNSKKFNFNKKKQRSGLVAIYFYLSVLSLTDLGVIYFGLLNDWISELTVFTFKNSSKIFCKLFTFFAFLFSHLSSSLIVITCLLRLIDIYSPIEAARLTNKNAFKKTVFLLLVFYSVLNMHLFWNMNLVELESGIPENFLNELNSDLFIPVLNEIENNKAYDCQFEAGEYLKIAWPIIDKLIYCLIPFFIITIINILIIINISKTQKYKNGFYLHKLKTEDSEQDELPSFKNSNISLRYHYVLDRNNRHSHTSLGSNLNKFFYRKESNKLLSKKITFMLLWVSFMFLILTLPVVILYVLLDKIKILIDNSSDPERNFQWLSIAQKITSLLMYLNHSINFIIYFASSARFRQKFKNMFSKNGNNGRLKKKQAHVNENIRFQDANANGIFFLRKKSSIYD</sequence>
<feature type="transmembrane region" description="Helical" evidence="5">
    <location>
        <begin position="193"/>
        <end position="209"/>
    </location>
</feature>
<feature type="transmembrane region" description="Helical" evidence="5">
    <location>
        <begin position="21"/>
        <end position="44"/>
    </location>
</feature>
<organism evidence="7 8">
    <name type="scientific">Brachionus calyciflorus</name>
    <dbReference type="NCBI Taxonomy" id="104777"/>
    <lineage>
        <taxon>Eukaryota</taxon>
        <taxon>Metazoa</taxon>
        <taxon>Spiralia</taxon>
        <taxon>Gnathifera</taxon>
        <taxon>Rotifera</taxon>
        <taxon>Eurotatoria</taxon>
        <taxon>Monogononta</taxon>
        <taxon>Pseudotrocha</taxon>
        <taxon>Ploima</taxon>
        <taxon>Brachionidae</taxon>
        <taxon>Brachionus</taxon>
    </lineage>
</organism>
<accession>A0A813YDX7</accession>
<dbReference type="GO" id="GO:0016020">
    <property type="term" value="C:membrane"/>
    <property type="evidence" value="ECO:0007669"/>
    <property type="project" value="UniProtKB-SubCell"/>
</dbReference>
<evidence type="ECO:0000256" key="1">
    <source>
        <dbReference type="ARBA" id="ARBA00004370"/>
    </source>
</evidence>
<evidence type="ECO:0000256" key="5">
    <source>
        <dbReference type="SAM" id="Phobius"/>
    </source>
</evidence>
<feature type="transmembrane region" description="Helical" evidence="5">
    <location>
        <begin position="102"/>
        <end position="124"/>
    </location>
</feature>
<keyword evidence="2 5" id="KW-0812">Transmembrane</keyword>
<dbReference type="InterPro" id="IPR000276">
    <property type="entry name" value="GPCR_Rhodpsn"/>
</dbReference>
<dbReference type="PANTHER" id="PTHR46641:SF25">
    <property type="entry name" value="CNMAMIDE RECEPTOR-RELATED"/>
    <property type="match status" value="1"/>
</dbReference>
<comment type="subcellular location">
    <subcellularLocation>
        <location evidence="1">Membrane</location>
    </subcellularLocation>
</comment>
<name>A0A813YDX7_9BILA</name>
<keyword evidence="4 5" id="KW-0472">Membrane</keyword>
<gene>
    <name evidence="7" type="ORF">OXX778_LOCUS10507</name>
</gene>
<feature type="transmembrane region" description="Helical" evidence="5">
    <location>
        <begin position="360"/>
        <end position="384"/>
    </location>
</feature>
<dbReference type="PANTHER" id="PTHR46641">
    <property type="entry name" value="FMRFAMIDE RECEPTOR-RELATED"/>
    <property type="match status" value="1"/>
</dbReference>
<evidence type="ECO:0000256" key="2">
    <source>
        <dbReference type="ARBA" id="ARBA00022692"/>
    </source>
</evidence>
<evidence type="ECO:0000256" key="4">
    <source>
        <dbReference type="ARBA" id="ARBA00023136"/>
    </source>
</evidence>
<evidence type="ECO:0000256" key="3">
    <source>
        <dbReference type="ARBA" id="ARBA00022989"/>
    </source>
</evidence>
<keyword evidence="8" id="KW-1185">Reference proteome</keyword>
<evidence type="ECO:0000313" key="7">
    <source>
        <dbReference type="EMBL" id="CAF0882899.1"/>
    </source>
</evidence>
<proteinExistence type="predicted"/>